<dbReference type="NCBIfam" id="NF047352">
    <property type="entry name" value="P_loop_sacsin"/>
    <property type="match status" value="1"/>
</dbReference>
<feature type="compositionally biased region" description="Gly residues" evidence="1">
    <location>
        <begin position="1195"/>
        <end position="1207"/>
    </location>
</feature>
<feature type="compositionally biased region" description="Low complexity" evidence="1">
    <location>
        <begin position="1170"/>
        <end position="1180"/>
    </location>
</feature>
<dbReference type="InterPro" id="IPR036890">
    <property type="entry name" value="HATPase_C_sf"/>
</dbReference>
<dbReference type="Proteomes" id="UP001223720">
    <property type="component" value="Plasmid pME152"/>
</dbReference>
<name>A0AAX3WR53_METEX</name>
<geneLocation type="plasmid" evidence="2 3">
    <name>pME152</name>
</geneLocation>
<organism evidence="2 3">
    <name type="scientific">Methylorubrum extorquens</name>
    <name type="common">Methylobacterium dichloromethanicum</name>
    <name type="synonym">Methylobacterium extorquens</name>
    <dbReference type="NCBI Taxonomy" id="408"/>
    <lineage>
        <taxon>Bacteria</taxon>
        <taxon>Pseudomonadati</taxon>
        <taxon>Pseudomonadota</taxon>
        <taxon>Alphaproteobacteria</taxon>
        <taxon>Hyphomicrobiales</taxon>
        <taxon>Methylobacteriaceae</taxon>
        <taxon>Methylorubrum</taxon>
    </lineage>
</organism>
<accession>A0AAX3WR53</accession>
<dbReference type="InterPro" id="IPR052957">
    <property type="entry name" value="Auxin_embryo_med"/>
</dbReference>
<evidence type="ECO:0000256" key="1">
    <source>
        <dbReference type="SAM" id="MobiDB-lite"/>
    </source>
</evidence>
<proteinExistence type="predicted"/>
<feature type="region of interest" description="Disordered" evidence="1">
    <location>
        <begin position="1154"/>
        <end position="1236"/>
    </location>
</feature>
<sequence>MPGTQEGWVTLVAQLTSETKNAYLAKPDFLLGHAAQERATARDYAGRELLELVQNAADAATEAGVRSRVRIELRPDALFVANTGAPFSLDGVRSLMTPNTSDKARRKRGLIGAKGLGFRALLNWSGEPFISSGALGIGFHRRHALRQAAEIADRSVRLGQLLDSADPQVPVLAFPLVGEELNAFDEGAAAGRRRRALALRTEGYDTVVAAGLTAEKHGRALAQVREFEPSFLLFVDSIEEVAIQVEGEPELRWSRRHLQGDEVVLKIERSGDVEEQRWVCRRRTGQVARPSSAARGYELALAFRKETPEPGRLHAFFPTDLPLPFPVLAHATLELDSNRKSLSAESEVNDAVLDALAVFYAEFLVALAQAKVIDEPIGFLSRRATFPPSLATFEQRVYERASELPLIKTLAGRRVAAAATALGPKNYVDYLPKRLFGSLARCRSDRDVAVLKRLKVGEMPAAEIVGTLAKADLRIDERAAAIIGIAKALPSEHHHRALLVDGAGRALTRKNTCFPPPASGRPPALPRWATAKFLDRGLWNQLVARSPGAARDRFGLLEHFGVTEFSAVGVITSLRRQGAQMLKGKADPDRIRRELLGALYALRQTVARDSAYPPGATEVRCQDGTWRAAGRTHLSGGYGRDGDIVQALYASRPALLVGSPEANGLPPDAPDLARFLRWIGVYTWPSEEVQQVPPSERDLVRACLPEIVNVSADGYHASLRKADLRWDANLKASINGIIGLDRILADASSDAILSWLALDERFDAVKGSAFVTTVHARQGRAQYRPYAGDLPDLVRHAIATRPWLRVGDGRKVAPRDAMVEPGRLAELFAVPGRPLAEAAVSFGMNQTIWLRGLLNAGVPQRLTELREADIYRLMASLEARKAGPDLVRRLYLQVLDLDGFEPSRGGPEGDAFRATGRLQVRKGGTVAWARPAEARYADRDNFPAAGRSLFALLDLPPRRSAKEVLARFGVDAMSRQRFSVEVTRSVEVDRVTAEVLRGVLSATLPFIKAYRAAHSVELPRLRRLERLVLAPVVEADLRFTVGEDTVGGQLDPGGYLLREDELLVVVDPAAPSDQFRLQALTAISDGLAELFDLQSGGDFEKLLMVDAPELRRMQLRRLLTNLSADEIDRLLVQVDEELANADPEEDTMDAATFALGTTNPGGEAKGKAGAGTSSGPAADGPSPPVGAGPHAKGPTFGGATKGAGAGTGPERRLGGVRATPITTNPPAGAGGGGGGGAGVRIGAGTGALGGPTDIHGPADAEQWAIMFEKSEGRHPVDVSRLQGRNAFGCDCLSFASEEDERAFAADPQRLDLVVRFIEVKSGTVRLTATEMAAARKHRSRYQVYRIQFDGSSRRSAQLTIVSDPLGHRTALSRECEVRVDEISGCRKLRLEPIER</sequence>
<evidence type="ECO:0000313" key="2">
    <source>
        <dbReference type="EMBL" id="WHQ72941.1"/>
    </source>
</evidence>
<keyword evidence="2" id="KW-0614">Plasmid</keyword>
<reference evidence="2" key="1">
    <citation type="journal article" date="2022" name="Biotechnol. Bioprocess Eng.">
        <title>Pan-genome Analysis Reveals Comparative Genomic Features of Central Metabolic Pathways in Methylorubrum extorquens.</title>
        <authorList>
            <person name="Lee G.M."/>
            <person name="Scott-Nevros Z.K."/>
            <person name="Lee S.-M."/>
            <person name="Kim D."/>
        </authorList>
    </citation>
    <scope>NUCLEOTIDE SEQUENCE</scope>
    <source>
        <strain evidence="2">ATCC 55366</strain>
        <plasmid evidence="2">pME152</plasmid>
    </source>
</reference>
<dbReference type="RefSeq" id="WP_283536438.1">
    <property type="nucleotide sequence ID" value="NZ_CP073634.1"/>
</dbReference>
<evidence type="ECO:0008006" key="4">
    <source>
        <dbReference type="Google" id="ProtNLM"/>
    </source>
</evidence>
<dbReference type="PANTHER" id="PTHR32387:SF0">
    <property type="entry name" value="PROTEIN NO VEIN"/>
    <property type="match status" value="1"/>
</dbReference>
<evidence type="ECO:0000313" key="3">
    <source>
        <dbReference type="Proteomes" id="UP001223720"/>
    </source>
</evidence>
<dbReference type="SUPFAM" id="SSF55874">
    <property type="entry name" value="ATPase domain of HSP90 chaperone/DNA topoisomerase II/histidine kinase"/>
    <property type="match status" value="1"/>
</dbReference>
<protein>
    <recommendedName>
        <fullName evidence="4">Protein NO VEIN C-terminal domain-containing protein</fullName>
    </recommendedName>
</protein>
<dbReference type="EMBL" id="CP073634">
    <property type="protein sequence ID" value="WHQ72941.1"/>
    <property type="molecule type" value="Genomic_DNA"/>
</dbReference>
<dbReference type="PANTHER" id="PTHR32387">
    <property type="entry name" value="WU:FJ29H11"/>
    <property type="match status" value="1"/>
</dbReference>
<gene>
    <name evidence="2" type="ORF">KEC54_28155</name>
</gene>